<accession>A0ABR2Z1W9</accession>
<comment type="caution">
    <text evidence="2">The sequence shown here is derived from an EMBL/GenBank/DDBJ whole genome shotgun (WGS) entry which is preliminary data.</text>
</comment>
<feature type="compositionally biased region" description="Polar residues" evidence="1">
    <location>
        <begin position="84"/>
        <end position="97"/>
    </location>
</feature>
<gene>
    <name evidence="2" type="ORF">WJX75_009426</name>
</gene>
<proteinExistence type="predicted"/>
<evidence type="ECO:0000313" key="2">
    <source>
        <dbReference type="EMBL" id="KAK9917907.1"/>
    </source>
</evidence>
<organism evidence="2 3">
    <name type="scientific">Coccomyxa subellipsoidea</name>
    <dbReference type="NCBI Taxonomy" id="248742"/>
    <lineage>
        <taxon>Eukaryota</taxon>
        <taxon>Viridiplantae</taxon>
        <taxon>Chlorophyta</taxon>
        <taxon>core chlorophytes</taxon>
        <taxon>Trebouxiophyceae</taxon>
        <taxon>Trebouxiophyceae incertae sedis</taxon>
        <taxon>Coccomyxaceae</taxon>
        <taxon>Coccomyxa</taxon>
    </lineage>
</organism>
<evidence type="ECO:0008006" key="4">
    <source>
        <dbReference type="Google" id="ProtNLM"/>
    </source>
</evidence>
<feature type="compositionally biased region" description="Polar residues" evidence="1">
    <location>
        <begin position="11"/>
        <end position="21"/>
    </location>
</feature>
<keyword evidence="3" id="KW-1185">Reference proteome</keyword>
<feature type="region of interest" description="Disordered" evidence="1">
    <location>
        <begin position="172"/>
        <end position="256"/>
    </location>
</feature>
<feature type="compositionally biased region" description="Low complexity" evidence="1">
    <location>
        <begin position="22"/>
        <end position="43"/>
    </location>
</feature>
<feature type="region of interest" description="Disordered" evidence="1">
    <location>
        <begin position="1"/>
        <end position="100"/>
    </location>
</feature>
<name>A0ABR2Z1W9_9CHLO</name>
<evidence type="ECO:0000256" key="1">
    <source>
        <dbReference type="SAM" id="MobiDB-lite"/>
    </source>
</evidence>
<dbReference type="EMBL" id="JALJOT010000002">
    <property type="protein sequence ID" value="KAK9917907.1"/>
    <property type="molecule type" value="Genomic_DNA"/>
</dbReference>
<evidence type="ECO:0000313" key="3">
    <source>
        <dbReference type="Proteomes" id="UP001491310"/>
    </source>
</evidence>
<protein>
    <recommendedName>
        <fullName evidence="4">DFDF domain-containing protein</fullName>
    </recommendedName>
</protein>
<dbReference type="Proteomes" id="UP001491310">
    <property type="component" value="Unassembled WGS sequence"/>
</dbReference>
<sequence length="256" mass="28096">MGRRPNYDNRGFQQNNNRNTNQGVFGRLQQQQQQQQQQPANQQGGWGTGYRTSNAGNLRPGQQRDNNRFGALSQAAEDQEVHNNRGSQRNTRQQPQQGDWRAVVRDDLKNERPAWPFSCYAHQRSSQNDLIGDYSFEEVRWAEMQAVRSGRPGASVVADFNVARKALDQQWQAVSRASRPPSLGGPPIEPPANSFSAPQPFQPATPFGQMVGAFGSHPAAALSTPSPAVGAPFQRSPAEAMPSAGPFPGDGAPQHR</sequence>
<reference evidence="2 3" key="1">
    <citation type="journal article" date="2024" name="Nat. Commun.">
        <title>Phylogenomics reveals the evolutionary origins of lichenization in chlorophyte algae.</title>
        <authorList>
            <person name="Puginier C."/>
            <person name="Libourel C."/>
            <person name="Otte J."/>
            <person name="Skaloud P."/>
            <person name="Haon M."/>
            <person name="Grisel S."/>
            <person name="Petersen M."/>
            <person name="Berrin J.G."/>
            <person name="Delaux P.M."/>
            <person name="Dal Grande F."/>
            <person name="Keller J."/>
        </authorList>
    </citation>
    <scope>NUCLEOTIDE SEQUENCE [LARGE SCALE GENOMIC DNA]</scope>
    <source>
        <strain evidence="2 3">SAG 216-7</strain>
    </source>
</reference>